<dbReference type="EMBL" id="JAAAHW010000227">
    <property type="protein sequence ID" value="KAG0004911.1"/>
    <property type="molecule type" value="Genomic_DNA"/>
</dbReference>
<keyword evidence="1" id="KW-0472">Membrane</keyword>
<evidence type="ECO:0000256" key="1">
    <source>
        <dbReference type="SAM" id="Phobius"/>
    </source>
</evidence>
<protein>
    <submittedName>
        <fullName evidence="2">Uncharacterized protein</fullName>
    </submittedName>
</protein>
<dbReference type="OrthoDB" id="2438683at2759"/>
<keyword evidence="1" id="KW-0812">Transmembrane</keyword>
<gene>
    <name evidence="2" type="ORF">BGZ65_012433</name>
</gene>
<evidence type="ECO:0000313" key="3">
    <source>
        <dbReference type="Proteomes" id="UP000749646"/>
    </source>
</evidence>
<keyword evidence="3" id="KW-1185">Reference proteome</keyword>
<feature type="transmembrane region" description="Helical" evidence="1">
    <location>
        <begin position="64"/>
        <end position="81"/>
    </location>
</feature>
<organism evidence="2 3">
    <name type="scientific">Modicella reniformis</name>
    <dbReference type="NCBI Taxonomy" id="1440133"/>
    <lineage>
        <taxon>Eukaryota</taxon>
        <taxon>Fungi</taxon>
        <taxon>Fungi incertae sedis</taxon>
        <taxon>Mucoromycota</taxon>
        <taxon>Mortierellomycotina</taxon>
        <taxon>Mortierellomycetes</taxon>
        <taxon>Mortierellales</taxon>
        <taxon>Mortierellaceae</taxon>
        <taxon>Modicella</taxon>
    </lineage>
</organism>
<feature type="transmembrane region" description="Helical" evidence="1">
    <location>
        <begin position="114"/>
        <end position="139"/>
    </location>
</feature>
<accession>A0A9P6MJR1</accession>
<name>A0A9P6MJR1_9FUNG</name>
<dbReference type="PROSITE" id="PS51257">
    <property type="entry name" value="PROKAR_LIPOPROTEIN"/>
    <property type="match status" value="1"/>
</dbReference>
<dbReference type="Proteomes" id="UP000749646">
    <property type="component" value="Unassembled WGS sequence"/>
</dbReference>
<keyword evidence="1" id="KW-1133">Transmembrane helix</keyword>
<proteinExistence type="predicted"/>
<feature type="transmembrane region" description="Helical" evidence="1">
    <location>
        <begin position="168"/>
        <end position="186"/>
    </location>
</feature>
<evidence type="ECO:0000313" key="2">
    <source>
        <dbReference type="EMBL" id="KAG0004911.1"/>
    </source>
</evidence>
<dbReference type="AlphaFoldDB" id="A0A9P6MJR1"/>
<comment type="caution">
    <text evidence="2">The sequence shown here is derived from an EMBL/GenBank/DDBJ whole genome shotgun (WGS) entry which is preliminary data.</text>
</comment>
<feature type="transmembrane region" description="Helical" evidence="1">
    <location>
        <begin position="12"/>
        <end position="36"/>
    </location>
</feature>
<sequence>MGRVEPLNVNVNIARIVFFYHIAIVLLAITACILYVTSTSIATDRDTAVPFHLDAKTNLNIERALLPGFVCLVYLFTLIPIPAPRTKGHLRTACEYFRFAQKHFKTGKYIRPLLLAYFAIHLAFKSFIVLQEIALYGFLGKMVSVISKFLPKAVCTAPDSLCDVYKGAAWTAFILSVLVIIDIVLVDKNREQLLEDEDNRDSRRNERATEVYEV</sequence>
<reference evidence="2" key="1">
    <citation type="journal article" date="2020" name="Fungal Divers.">
        <title>Resolving the Mortierellaceae phylogeny through synthesis of multi-gene phylogenetics and phylogenomics.</title>
        <authorList>
            <person name="Vandepol N."/>
            <person name="Liber J."/>
            <person name="Desiro A."/>
            <person name="Na H."/>
            <person name="Kennedy M."/>
            <person name="Barry K."/>
            <person name="Grigoriev I.V."/>
            <person name="Miller A.N."/>
            <person name="O'Donnell K."/>
            <person name="Stajich J.E."/>
            <person name="Bonito G."/>
        </authorList>
    </citation>
    <scope>NUCLEOTIDE SEQUENCE</scope>
    <source>
        <strain evidence="2">MES-2147</strain>
    </source>
</reference>